<organism evidence="1 2">
    <name type="scientific">Penicillium hordei</name>
    <dbReference type="NCBI Taxonomy" id="40994"/>
    <lineage>
        <taxon>Eukaryota</taxon>
        <taxon>Fungi</taxon>
        <taxon>Dikarya</taxon>
        <taxon>Ascomycota</taxon>
        <taxon>Pezizomycotina</taxon>
        <taxon>Eurotiomycetes</taxon>
        <taxon>Eurotiomycetidae</taxon>
        <taxon>Eurotiales</taxon>
        <taxon>Aspergillaceae</taxon>
        <taxon>Penicillium</taxon>
    </lineage>
</organism>
<dbReference type="Proteomes" id="UP001213799">
    <property type="component" value="Unassembled WGS sequence"/>
</dbReference>
<proteinExistence type="predicted"/>
<reference evidence="1" key="2">
    <citation type="submission" date="2023-01" db="EMBL/GenBank/DDBJ databases">
        <authorList>
            <person name="Petersen C."/>
        </authorList>
    </citation>
    <scope>NUCLEOTIDE SEQUENCE</scope>
    <source>
        <strain evidence="1">IBT 12815</strain>
    </source>
</reference>
<accession>A0AAD6E9M6</accession>
<reference evidence="1" key="1">
    <citation type="journal article" date="2023" name="IMA Fungus">
        <title>Comparative genomic study of the Penicillium genus elucidates a diverse pangenome and 15 lateral gene transfer events.</title>
        <authorList>
            <person name="Petersen C."/>
            <person name="Sorensen T."/>
            <person name="Nielsen M.R."/>
            <person name="Sondergaard T.E."/>
            <person name="Sorensen J.L."/>
            <person name="Fitzpatrick D.A."/>
            <person name="Frisvad J.C."/>
            <person name="Nielsen K.L."/>
        </authorList>
    </citation>
    <scope>NUCLEOTIDE SEQUENCE</scope>
    <source>
        <strain evidence="1">IBT 12815</strain>
    </source>
</reference>
<keyword evidence="2" id="KW-1185">Reference proteome</keyword>
<dbReference type="AlphaFoldDB" id="A0AAD6E9M6"/>
<name>A0AAD6E9M6_9EURO</name>
<dbReference type="EMBL" id="JAQJAE010000002">
    <property type="protein sequence ID" value="KAJ5606827.1"/>
    <property type="molecule type" value="Genomic_DNA"/>
</dbReference>
<dbReference type="GeneID" id="81584746"/>
<sequence>MWPHMLIPSGFNDNHSFPFTQLRQHIGETEWARREKEFYSPSKLEVSAERKVMELDKYQKALEKLEQIKSLVDNGDITTQGFVYYAVNQSG</sequence>
<evidence type="ECO:0000313" key="2">
    <source>
        <dbReference type="Proteomes" id="UP001213799"/>
    </source>
</evidence>
<evidence type="ECO:0000313" key="1">
    <source>
        <dbReference type="EMBL" id="KAJ5606827.1"/>
    </source>
</evidence>
<protein>
    <submittedName>
        <fullName evidence="1">Uncharacterized protein</fullName>
    </submittedName>
</protein>
<comment type="caution">
    <text evidence="1">The sequence shown here is derived from an EMBL/GenBank/DDBJ whole genome shotgun (WGS) entry which is preliminary data.</text>
</comment>
<dbReference type="RefSeq" id="XP_056754252.1">
    <property type="nucleotide sequence ID" value="XM_056894504.1"/>
</dbReference>
<gene>
    <name evidence="1" type="ORF">N7537_003446</name>
</gene>